<evidence type="ECO:0000313" key="3">
    <source>
        <dbReference type="Proteomes" id="UP000815325"/>
    </source>
</evidence>
<protein>
    <submittedName>
        <fullName evidence="2">Uncharacterized protein</fullName>
    </submittedName>
</protein>
<feature type="compositionally biased region" description="Low complexity" evidence="1">
    <location>
        <begin position="35"/>
        <end position="57"/>
    </location>
</feature>
<gene>
    <name evidence="2" type="ORF">DUNSADRAFT_5618</name>
</gene>
<name>A0ABQ7GPW8_DUNSA</name>
<evidence type="ECO:0000256" key="1">
    <source>
        <dbReference type="SAM" id="MobiDB-lite"/>
    </source>
</evidence>
<feature type="compositionally biased region" description="Polar residues" evidence="1">
    <location>
        <begin position="59"/>
        <end position="71"/>
    </location>
</feature>
<dbReference type="Proteomes" id="UP000815325">
    <property type="component" value="Unassembled WGS sequence"/>
</dbReference>
<keyword evidence="3" id="KW-1185">Reference proteome</keyword>
<organism evidence="2 3">
    <name type="scientific">Dunaliella salina</name>
    <name type="common">Green alga</name>
    <name type="synonym">Protococcus salinus</name>
    <dbReference type="NCBI Taxonomy" id="3046"/>
    <lineage>
        <taxon>Eukaryota</taxon>
        <taxon>Viridiplantae</taxon>
        <taxon>Chlorophyta</taxon>
        <taxon>core chlorophytes</taxon>
        <taxon>Chlorophyceae</taxon>
        <taxon>CS clade</taxon>
        <taxon>Chlamydomonadales</taxon>
        <taxon>Dunaliellaceae</taxon>
        <taxon>Dunaliella</taxon>
    </lineage>
</organism>
<comment type="caution">
    <text evidence="2">The sequence shown here is derived from an EMBL/GenBank/DDBJ whole genome shotgun (WGS) entry which is preliminary data.</text>
</comment>
<evidence type="ECO:0000313" key="2">
    <source>
        <dbReference type="EMBL" id="KAF5836659.1"/>
    </source>
</evidence>
<feature type="region of interest" description="Disordered" evidence="1">
    <location>
        <begin position="30"/>
        <end position="86"/>
    </location>
</feature>
<dbReference type="Gene3D" id="3.40.50.300">
    <property type="entry name" value="P-loop containing nucleotide triphosphate hydrolases"/>
    <property type="match status" value="1"/>
</dbReference>
<reference evidence="2" key="1">
    <citation type="submission" date="2017-08" db="EMBL/GenBank/DDBJ databases">
        <authorList>
            <person name="Polle J.E."/>
            <person name="Barry K."/>
            <person name="Cushman J."/>
            <person name="Schmutz J."/>
            <person name="Tran D."/>
            <person name="Hathwaick L.T."/>
            <person name="Yim W.C."/>
            <person name="Jenkins J."/>
            <person name="Mckie-Krisberg Z.M."/>
            <person name="Prochnik S."/>
            <person name="Lindquist E."/>
            <person name="Dockter R.B."/>
            <person name="Adam C."/>
            <person name="Molina H."/>
            <person name="Bunkerborg J."/>
            <person name="Jin E."/>
            <person name="Buchheim M."/>
            <person name="Magnuson J."/>
        </authorList>
    </citation>
    <scope>NUCLEOTIDE SEQUENCE</scope>
    <source>
        <strain evidence="2">CCAP 19/18</strain>
    </source>
</reference>
<proteinExistence type="predicted"/>
<accession>A0ABQ7GPW8</accession>
<sequence>MQFKAWEADTTHPAPTHFALTIVKHISSHSSTRVQGAKRQQIRRQQQALALQLQPQQPTDPSSTANEQTAHSSDDSDEDAWQVDPDAPAPAEQAYIASLQDFPQPEAPSATPPTSLLSYISASAQLLAGVVFTAASASNATTRQLPTHQQTQRLLQQARRAAAGFTPTLALDGSNSADNNTHLHVLQGGNAWRLDVLHAQDSTASASIVSTAAGGPPPFVRANQMPTIQEFIRLFGLSSDQAHAFAFAAYLLGTERAGAQLPPLHMITVDRPRTGKTRLLRAIEWWTLQLAWSDNVVKAAYTLRASKQLDSPLSCGHSTCYTFGINSFGGKDTVVAKGSAAERRAQFLGGSARKLLVVDESSFLSGTHFAAMHTASTLSRPTEDSLDIFGGHHLILCKDPCQHEPVPGTPLHALGGSRSSNQQQGQLLYKSIPAIFMLTTQHRCSIDPEADRLARYASYFDGLARPSAQEIEEFVDALQQRHVHNITALAADKPGLVLLRSCVRSTLNLQLAAMHAKQTARRVLVWPSTHWKTGGGALTDIELRLALDEPSNHAKGIPALGMYFDGARVAFADNEAPESEQ</sequence>
<dbReference type="InterPro" id="IPR027417">
    <property type="entry name" value="P-loop_NTPase"/>
</dbReference>
<dbReference type="EMBL" id="MU069649">
    <property type="protein sequence ID" value="KAF5836659.1"/>
    <property type="molecule type" value="Genomic_DNA"/>
</dbReference>